<feature type="transmembrane region" description="Helical" evidence="5">
    <location>
        <begin position="7"/>
        <end position="26"/>
    </location>
</feature>
<dbReference type="InterPro" id="IPR007318">
    <property type="entry name" value="Phopholipid_MeTrfase"/>
</dbReference>
<accession>A0ABU6A3H6</accession>
<dbReference type="GO" id="GO:0004671">
    <property type="term" value="F:protein C-terminal S-isoprenylcysteine carboxyl O-methyltransferase activity"/>
    <property type="evidence" value="ECO:0007669"/>
    <property type="project" value="UniProtKB-EC"/>
</dbReference>
<dbReference type="PANTHER" id="PTHR43847">
    <property type="entry name" value="BLL3993 PROTEIN"/>
    <property type="match status" value="1"/>
</dbReference>
<sequence length="222" mass="24145">MSTEVRASALTLVGLVVFGVLLFGPAGTFGYWQGWVFLAVVILSAALPSVYVFRAQPATLERRMQVGQENRAAQRVAVVLLLASFAGAMVLGGFDHRFGWSSVPVAVVLLGDVLVAVGMVLSIVVVAQNEYAAANVTVEGRQEVVSTGLYAIVRHPMYAVSLLATVGMPLALGSWWAMWFVVPAASALVIRIRDEERLLLQELAGYRDYVHEVRSRLIPFVW</sequence>
<comment type="subcellular location">
    <subcellularLocation>
        <location evidence="1">Endomembrane system</location>
        <topology evidence="1">Multi-pass membrane protein</topology>
    </subcellularLocation>
</comment>
<keyword evidence="6" id="KW-0808">Transferase</keyword>
<dbReference type="EMBL" id="JAWLNX010000001">
    <property type="protein sequence ID" value="MEB3366103.1"/>
    <property type="molecule type" value="Genomic_DNA"/>
</dbReference>
<dbReference type="Proteomes" id="UP001327093">
    <property type="component" value="Unassembled WGS sequence"/>
</dbReference>
<name>A0ABU6A3H6_9PSEU</name>
<feature type="transmembrane region" description="Helical" evidence="5">
    <location>
        <begin position="106"/>
        <end position="127"/>
    </location>
</feature>
<organism evidence="6 7">
    <name type="scientific">Saccharopolyspora mangrovi</name>
    <dbReference type="NCBI Taxonomy" id="3082379"/>
    <lineage>
        <taxon>Bacteria</taxon>
        <taxon>Bacillati</taxon>
        <taxon>Actinomycetota</taxon>
        <taxon>Actinomycetes</taxon>
        <taxon>Pseudonocardiales</taxon>
        <taxon>Pseudonocardiaceae</taxon>
        <taxon>Saccharopolyspora</taxon>
    </lineage>
</organism>
<dbReference type="InterPro" id="IPR052527">
    <property type="entry name" value="Metal_cation-efflux_comp"/>
</dbReference>
<protein>
    <submittedName>
        <fullName evidence="6">Isoprenylcysteine carboxylmethyltransferase family protein</fullName>
        <ecNumber evidence="6">2.1.1.100</ecNumber>
        <ecNumber evidence="6">2.1.1.334</ecNumber>
    </submittedName>
</protein>
<evidence type="ECO:0000256" key="1">
    <source>
        <dbReference type="ARBA" id="ARBA00004127"/>
    </source>
</evidence>
<keyword evidence="6" id="KW-0489">Methyltransferase</keyword>
<dbReference type="PANTHER" id="PTHR43847:SF1">
    <property type="entry name" value="BLL3993 PROTEIN"/>
    <property type="match status" value="1"/>
</dbReference>
<feature type="transmembrane region" description="Helical" evidence="5">
    <location>
        <begin position="148"/>
        <end position="168"/>
    </location>
</feature>
<dbReference type="GO" id="GO:0032259">
    <property type="term" value="P:methylation"/>
    <property type="evidence" value="ECO:0007669"/>
    <property type="project" value="UniProtKB-KW"/>
</dbReference>
<keyword evidence="4 5" id="KW-0472">Membrane</keyword>
<dbReference type="RefSeq" id="WP_324263675.1">
    <property type="nucleotide sequence ID" value="NZ_JAWLNX010000001.1"/>
</dbReference>
<feature type="transmembrane region" description="Helical" evidence="5">
    <location>
        <begin position="32"/>
        <end position="53"/>
    </location>
</feature>
<dbReference type="Gene3D" id="1.20.120.1630">
    <property type="match status" value="1"/>
</dbReference>
<evidence type="ECO:0000256" key="4">
    <source>
        <dbReference type="ARBA" id="ARBA00023136"/>
    </source>
</evidence>
<keyword evidence="2 5" id="KW-0812">Transmembrane</keyword>
<dbReference type="EC" id="2.1.1.334" evidence="6"/>
<dbReference type="EC" id="2.1.1.100" evidence="6"/>
<keyword evidence="7" id="KW-1185">Reference proteome</keyword>
<reference evidence="6 7" key="1">
    <citation type="submission" date="2023-10" db="EMBL/GenBank/DDBJ databases">
        <title>Saccharopolyspora sp. nov., isolated from mangrove soil.</title>
        <authorList>
            <person name="Lu Y."/>
            <person name="Liu W."/>
        </authorList>
    </citation>
    <scope>NUCLEOTIDE SEQUENCE [LARGE SCALE GENOMIC DNA]</scope>
    <source>
        <strain evidence="6 7">S2-29</strain>
    </source>
</reference>
<evidence type="ECO:0000313" key="7">
    <source>
        <dbReference type="Proteomes" id="UP001327093"/>
    </source>
</evidence>
<evidence type="ECO:0000256" key="2">
    <source>
        <dbReference type="ARBA" id="ARBA00022692"/>
    </source>
</evidence>
<gene>
    <name evidence="6" type="ORF">R4I43_01680</name>
</gene>
<evidence type="ECO:0000256" key="5">
    <source>
        <dbReference type="SAM" id="Phobius"/>
    </source>
</evidence>
<comment type="caution">
    <text evidence="6">The sequence shown here is derived from an EMBL/GenBank/DDBJ whole genome shotgun (WGS) entry which is preliminary data.</text>
</comment>
<keyword evidence="3 5" id="KW-1133">Transmembrane helix</keyword>
<evidence type="ECO:0000256" key="3">
    <source>
        <dbReference type="ARBA" id="ARBA00022989"/>
    </source>
</evidence>
<proteinExistence type="predicted"/>
<evidence type="ECO:0000313" key="6">
    <source>
        <dbReference type="EMBL" id="MEB3366103.1"/>
    </source>
</evidence>
<dbReference type="Pfam" id="PF04191">
    <property type="entry name" value="PEMT"/>
    <property type="match status" value="1"/>
</dbReference>
<feature type="transmembrane region" description="Helical" evidence="5">
    <location>
        <begin position="73"/>
        <end position="94"/>
    </location>
</feature>